<dbReference type="Pfam" id="PF03401">
    <property type="entry name" value="TctC"/>
    <property type="match status" value="1"/>
</dbReference>
<reference evidence="3" key="1">
    <citation type="submission" date="2023-06" db="EMBL/GenBank/DDBJ databases">
        <authorList>
            <person name="Jiang Y."/>
            <person name="Liu Q."/>
        </authorList>
    </citation>
    <scope>NUCLEOTIDE SEQUENCE</scope>
    <source>
        <strain evidence="3">CGMCC 1.12090</strain>
    </source>
</reference>
<dbReference type="InterPro" id="IPR005064">
    <property type="entry name" value="BUG"/>
</dbReference>
<organism evidence="3 4">
    <name type="scientific">Variovorax ginsengisoli</name>
    <dbReference type="NCBI Taxonomy" id="363844"/>
    <lineage>
        <taxon>Bacteria</taxon>
        <taxon>Pseudomonadati</taxon>
        <taxon>Pseudomonadota</taxon>
        <taxon>Betaproteobacteria</taxon>
        <taxon>Burkholderiales</taxon>
        <taxon>Comamonadaceae</taxon>
        <taxon>Variovorax</taxon>
    </lineage>
</organism>
<feature type="signal peptide" evidence="2">
    <location>
        <begin position="1"/>
        <end position="25"/>
    </location>
</feature>
<dbReference type="PIRSF" id="PIRSF017082">
    <property type="entry name" value="YflP"/>
    <property type="match status" value="1"/>
</dbReference>
<keyword evidence="4" id="KW-1185">Reference proteome</keyword>
<dbReference type="Gene3D" id="3.40.190.10">
    <property type="entry name" value="Periplasmic binding protein-like II"/>
    <property type="match status" value="1"/>
</dbReference>
<dbReference type="Gene3D" id="3.40.190.150">
    <property type="entry name" value="Bordetella uptake gene, domain 1"/>
    <property type="match status" value="1"/>
</dbReference>
<keyword evidence="2" id="KW-0732">Signal</keyword>
<dbReference type="EMBL" id="JAUKVY010000039">
    <property type="protein sequence ID" value="MDO1537361.1"/>
    <property type="molecule type" value="Genomic_DNA"/>
</dbReference>
<protein>
    <submittedName>
        <fullName evidence="3">Tripartite tricarboxylate transporter substrate binding protein</fullName>
    </submittedName>
</protein>
<dbReference type="Proteomes" id="UP001169027">
    <property type="component" value="Unassembled WGS sequence"/>
</dbReference>
<dbReference type="CDD" id="cd07012">
    <property type="entry name" value="PBP2_Bug_TTT"/>
    <property type="match status" value="1"/>
</dbReference>
<feature type="chain" id="PRO_5045841804" evidence="2">
    <location>
        <begin position="26"/>
        <end position="322"/>
    </location>
</feature>
<gene>
    <name evidence="3" type="ORF">Q2T77_34430</name>
</gene>
<dbReference type="RefSeq" id="WP_301815737.1">
    <property type="nucleotide sequence ID" value="NZ_JAUJZH010000039.1"/>
</dbReference>
<accession>A0ABT8SEK7</accession>
<evidence type="ECO:0000256" key="1">
    <source>
        <dbReference type="ARBA" id="ARBA00006987"/>
    </source>
</evidence>
<proteinExistence type="inferred from homology"/>
<comment type="caution">
    <text evidence="3">The sequence shown here is derived from an EMBL/GenBank/DDBJ whole genome shotgun (WGS) entry which is preliminary data.</text>
</comment>
<dbReference type="PANTHER" id="PTHR42928">
    <property type="entry name" value="TRICARBOXYLATE-BINDING PROTEIN"/>
    <property type="match status" value="1"/>
</dbReference>
<dbReference type="InterPro" id="IPR042100">
    <property type="entry name" value="Bug_dom1"/>
</dbReference>
<dbReference type="SUPFAM" id="SSF53850">
    <property type="entry name" value="Periplasmic binding protein-like II"/>
    <property type="match status" value="1"/>
</dbReference>
<evidence type="ECO:0000313" key="3">
    <source>
        <dbReference type="EMBL" id="MDO1537361.1"/>
    </source>
</evidence>
<name>A0ABT8SEK7_9BURK</name>
<evidence type="ECO:0000313" key="4">
    <source>
        <dbReference type="Proteomes" id="UP001169027"/>
    </source>
</evidence>
<evidence type="ECO:0000256" key="2">
    <source>
        <dbReference type="SAM" id="SignalP"/>
    </source>
</evidence>
<dbReference type="PANTHER" id="PTHR42928:SF5">
    <property type="entry name" value="BLR1237 PROTEIN"/>
    <property type="match status" value="1"/>
</dbReference>
<comment type="similarity">
    <text evidence="1">Belongs to the UPF0065 (bug) family.</text>
</comment>
<sequence>MTSGTFTRSLVTIALALGGAAPALAQYPDKPIRFVVPFSAGSSTDLLARAIGIGITRQTQQPVVVENRAGANSFLGAQEVARSPGDGYTVLITTNSTHAANEHLFKKLPYDPVKDFTPLTALSKGDLVMVVDPQGPYKSVADLTAAAKKGPGKLSFGSGTSSSRVASELYKSMAGVFITNIPYKSNPPGLQDLIGGQLDMMMADTPTALPLIKTGRLRPLAVSGKTRSALAPDVPTMDEAGVKGYEMSYWFAAYAPANLPPAIQTRLNELIINAVKQKAVQDLYAAGGLETYVTTPAGLAAFQAAESKKWAQVIRAANIERE</sequence>